<feature type="transmembrane region" description="Helical" evidence="3">
    <location>
        <begin position="32"/>
        <end position="53"/>
    </location>
</feature>
<dbReference type="OrthoDB" id="2037084at2"/>
<evidence type="ECO:0000313" key="5">
    <source>
        <dbReference type="EMBL" id="AMW99105.1"/>
    </source>
</evidence>
<comment type="similarity">
    <text evidence="2">Belongs to the EamA transporter family.</text>
</comment>
<dbReference type="KEGG" id="rst:ATY39_06315"/>
<sequence>MWFLFSILTALAWGGADLFYKKGSNSEDRFSHLKIVVMVGLVMGIHATIFYLYKDIDFHLFDMVKYLPVSFFYIVSMTVGYVGLRYLELSISSPVQNSSGAITAILLFIFFQQDIDWIHILGVIVITVGVIGIAVVEKHEEDKMMRLNQVKVDKKYQLGFMAVSFPIIYALLDGAGTFADGIYLDELKLMSEDTALLAYEYTFFICAVFVYMYLKLIKKESFNVFKERDKGLAAILETTGQFFYVYAMGSYAIIAAPLIASYSIFSVILSRIFLKEKLSPKHYFVIAIVMIGIVILGVADEL</sequence>
<keyword evidence="3" id="KW-0472">Membrane</keyword>
<keyword evidence="3" id="KW-1133">Transmembrane helix</keyword>
<organism evidence="5 6">
    <name type="scientific">Rummeliibacillus stabekisii</name>
    <dbReference type="NCBI Taxonomy" id="241244"/>
    <lineage>
        <taxon>Bacteria</taxon>
        <taxon>Bacillati</taxon>
        <taxon>Bacillota</taxon>
        <taxon>Bacilli</taxon>
        <taxon>Bacillales</taxon>
        <taxon>Caryophanaceae</taxon>
        <taxon>Rummeliibacillus</taxon>
    </lineage>
</organism>
<comment type="subcellular location">
    <subcellularLocation>
        <location evidence="1">Endomembrane system</location>
        <topology evidence="1">Multi-pass membrane protein</topology>
    </subcellularLocation>
</comment>
<keyword evidence="3" id="KW-0812">Transmembrane</keyword>
<feature type="domain" description="EamA" evidence="4">
    <location>
        <begin position="2"/>
        <end position="133"/>
    </location>
</feature>
<evidence type="ECO:0000256" key="2">
    <source>
        <dbReference type="ARBA" id="ARBA00007362"/>
    </source>
</evidence>
<dbReference type="Gene3D" id="1.10.3730.20">
    <property type="match status" value="2"/>
</dbReference>
<dbReference type="PANTHER" id="PTHR22911:SF137">
    <property type="entry name" value="SOLUTE CARRIER FAMILY 35 MEMBER G2-RELATED"/>
    <property type="match status" value="1"/>
</dbReference>
<dbReference type="STRING" id="241244.ATY39_06315"/>
<accession>A0A143HCC0</accession>
<keyword evidence="6" id="KW-1185">Reference proteome</keyword>
<dbReference type="Proteomes" id="UP000076021">
    <property type="component" value="Chromosome"/>
</dbReference>
<dbReference type="RefSeq" id="WP_066787416.1">
    <property type="nucleotide sequence ID" value="NZ_CP014806.1"/>
</dbReference>
<proteinExistence type="inferred from homology"/>
<feature type="transmembrane region" description="Helical" evidence="3">
    <location>
        <begin position="156"/>
        <end position="178"/>
    </location>
</feature>
<evidence type="ECO:0000256" key="3">
    <source>
        <dbReference type="SAM" id="Phobius"/>
    </source>
</evidence>
<feature type="transmembrane region" description="Helical" evidence="3">
    <location>
        <begin position="65"/>
        <end position="84"/>
    </location>
</feature>
<feature type="transmembrane region" description="Helical" evidence="3">
    <location>
        <begin position="198"/>
        <end position="217"/>
    </location>
</feature>
<dbReference type="InterPro" id="IPR037185">
    <property type="entry name" value="EmrE-like"/>
</dbReference>
<feature type="transmembrane region" description="Helical" evidence="3">
    <location>
        <begin position="117"/>
        <end position="136"/>
    </location>
</feature>
<dbReference type="Pfam" id="PF00892">
    <property type="entry name" value="EamA"/>
    <property type="match status" value="2"/>
</dbReference>
<feature type="transmembrane region" description="Helical" evidence="3">
    <location>
        <begin position="253"/>
        <end position="274"/>
    </location>
</feature>
<feature type="transmembrane region" description="Helical" evidence="3">
    <location>
        <begin position="283"/>
        <end position="299"/>
    </location>
</feature>
<protein>
    <recommendedName>
        <fullName evidence="4">EamA domain-containing protein</fullName>
    </recommendedName>
</protein>
<dbReference type="EMBL" id="CP014806">
    <property type="protein sequence ID" value="AMW99105.1"/>
    <property type="molecule type" value="Genomic_DNA"/>
</dbReference>
<reference evidence="6" key="2">
    <citation type="submission" date="2016-03" db="EMBL/GenBank/DDBJ databases">
        <authorList>
            <person name="Ploux O."/>
        </authorList>
    </citation>
    <scope>NUCLEOTIDE SEQUENCE [LARGE SCALE GENOMIC DNA]</scope>
    <source>
        <strain evidence="6">PP9</strain>
    </source>
</reference>
<dbReference type="InterPro" id="IPR000620">
    <property type="entry name" value="EamA_dom"/>
</dbReference>
<reference evidence="5 6" key="1">
    <citation type="journal article" date="2016" name="Genome Announc.">
        <title>Whole-Genome Sequence of Rummeliibacillus stabekisii Strain PP9 Isolated from Antarctic Soil.</title>
        <authorList>
            <person name="da Mota F.F."/>
            <person name="Vollu R.E."/>
            <person name="Jurelevicius D."/>
            <person name="Seldin L."/>
        </authorList>
    </citation>
    <scope>NUCLEOTIDE SEQUENCE [LARGE SCALE GENOMIC DNA]</scope>
    <source>
        <strain evidence="5 6">PP9</strain>
    </source>
</reference>
<evidence type="ECO:0000313" key="6">
    <source>
        <dbReference type="Proteomes" id="UP000076021"/>
    </source>
</evidence>
<evidence type="ECO:0000256" key="1">
    <source>
        <dbReference type="ARBA" id="ARBA00004127"/>
    </source>
</evidence>
<dbReference type="PANTHER" id="PTHR22911">
    <property type="entry name" value="ACYL-MALONYL CONDENSING ENZYME-RELATED"/>
    <property type="match status" value="1"/>
</dbReference>
<name>A0A143HCC0_9BACL</name>
<evidence type="ECO:0000259" key="4">
    <source>
        <dbReference type="Pfam" id="PF00892"/>
    </source>
</evidence>
<dbReference type="SUPFAM" id="SSF103481">
    <property type="entry name" value="Multidrug resistance efflux transporter EmrE"/>
    <property type="match status" value="2"/>
</dbReference>
<dbReference type="GO" id="GO:0016020">
    <property type="term" value="C:membrane"/>
    <property type="evidence" value="ECO:0007669"/>
    <property type="project" value="InterPro"/>
</dbReference>
<gene>
    <name evidence="5" type="ORF">ATY39_06315</name>
</gene>
<feature type="domain" description="EamA" evidence="4">
    <location>
        <begin position="201"/>
        <end position="296"/>
    </location>
</feature>
<dbReference type="AlphaFoldDB" id="A0A143HCC0"/>